<keyword evidence="1" id="KW-0067">ATP-binding</keyword>
<evidence type="ECO:0000256" key="1">
    <source>
        <dbReference type="PROSITE-ProRule" id="PRU00409"/>
    </source>
</evidence>
<sequence>MNNTFIPVIVGTDINAYYMSACFHDEYGIKPYLIGKMQMGFTHYSSIIEKVELSDQLDDPAHFVELLTAYAEKINKKDKQLILVGTNDHYVRLIVENKEALSNTFVFNYLEEDLLNKLQDKKEFYKLAEQKGLTIPETNFHKVGDPFDLSISRYPVIIKPANGIEYYRHKFIGQEKVYRVNSYEEIKSVIEKIENSGYRDSLIIQDYIPGDDTLIWDSVLYVNSEGKAELVTFGQVALQEHEATAIGNYTAVISRYNKEVMEQLKDFLEDIGYRGFANVDLKYDERDNQFKVFEVNVRQGRSSYYATQMGYNLAKFLVDDIILGRRKELVYAYEKVLFTIVPKYILKKYITNKEINNEVEMLITNKKMMNPLFYKKDKSILRKLYLLVRQIRYNKKYKNAKW</sequence>
<reference evidence="3 4" key="1">
    <citation type="submission" date="2019-05" db="EMBL/GenBank/DDBJ databases">
        <title>The metagenome of a microbial culture collection derived from dairy environment covers the genomic content of the human microbiome.</title>
        <authorList>
            <person name="Roder T."/>
            <person name="Wuthrich D."/>
            <person name="Sattari Z."/>
            <person name="Von Ah U."/>
            <person name="Bar C."/>
            <person name="Ronchi F."/>
            <person name="Macpherson A.J."/>
            <person name="Ganal-Vonarburg S.C."/>
            <person name="Bruggmann R."/>
            <person name="Vergeres G."/>
        </authorList>
    </citation>
    <scope>NUCLEOTIDE SEQUENCE [LARGE SCALE GENOMIC DNA]</scope>
    <source>
        <strain evidence="3 4">FAM 24235</strain>
    </source>
</reference>
<comment type="caution">
    <text evidence="3">The sequence shown here is derived from an EMBL/GenBank/DDBJ whole genome shotgun (WGS) entry which is preliminary data.</text>
</comment>
<dbReference type="Proteomes" id="UP000307201">
    <property type="component" value="Unassembled WGS sequence"/>
</dbReference>
<evidence type="ECO:0000313" key="3">
    <source>
        <dbReference type="EMBL" id="TLQ06904.1"/>
    </source>
</evidence>
<protein>
    <submittedName>
        <fullName evidence="3">Carboxylate--amine ligase</fullName>
    </submittedName>
</protein>
<dbReference type="GO" id="GO:0016874">
    <property type="term" value="F:ligase activity"/>
    <property type="evidence" value="ECO:0007669"/>
    <property type="project" value="UniProtKB-KW"/>
</dbReference>
<name>A0A5R9C2H5_9LACT</name>
<dbReference type="EMBL" id="VBTE01000023">
    <property type="protein sequence ID" value="TLQ06904.1"/>
    <property type="molecule type" value="Genomic_DNA"/>
</dbReference>
<dbReference type="STRING" id="191770.SAMN04488013_11920"/>
<proteinExistence type="predicted"/>
<dbReference type="InterPro" id="IPR011761">
    <property type="entry name" value="ATP-grasp"/>
</dbReference>
<dbReference type="GO" id="GO:0046872">
    <property type="term" value="F:metal ion binding"/>
    <property type="evidence" value="ECO:0007669"/>
    <property type="project" value="InterPro"/>
</dbReference>
<evidence type="ECO:0000259" key="2">
    <source>
        <dbReference type="PROSITE" id="PS50975"/>
    </source>
</evidence>
<dbReference type="Gene3D" id="3.30.470.20">
    <property type="entry name" value="ATP-grasp fold, B domain"/>
    <property type="match status" value="1"/>
</dbReference>
<keyword evidence="3" id="KW-0436">Ligase</keyword>
<dbReference type="GO" id="GO:0005524">
    <property type="term" value="F:ATP binding"/>
    <property type="evidence" value="ECO:0007669"/>
    <property type="project" value="UniProtKB-UniRule"/>
</dbReference>
<dbReference type="PROSITE" id="PS50975">
    <property type="entry name" value="ATP_GRASP"/>
    <property type="match status" value="1"/>
</dbReference>
<dbReference type="OrthoDB" id="5420347at2"/>
<keyword evidence="1" id="KW-0547">Nucleotide-binding</keyword>
<gene>
    <name evidence="3" type="ORF">FEZ48_08300</name>
</gene>
<evidence type="ECO:0000313" key="4">
    <source>
        <dbReference type="Proteomes" id="UP000307201"/>
    </source>
</evidence>
<dbReference type="SUPFAM" id="SSF56059">
    <property type="entry name" value="Glutathione synthetase ATP-binding domain-like"/>
    <property type="match status" value="1"/>
</dbReference>
<organism evidence="3 4">
    <name type="scientific">Marinilactibacillus psychrotolerans</name>
    <dbReference type="NCBI Taxonomy" id="191770"/>
    <lineage>
        <taxon>Bacteria</taxon>
        <taxon>Bacillati</taxon>
        <taxon>Bacillota</taxon>
        <taxon>Bacilli</taxon>
        <taxon>Lactobacillales</taxon>
        <taxon>Carnobacteriaceae</taxon>
        <taxon>Marinilactibacillus</taxon>
    </lineage>
</organism>
<feature type="domain" description="ATP-grasp" evidence="2">
    <location>
        <begin position="125"/>
        <end position="322"/>
    </location>
</feature>
<dbReference type="RefSeq" id="WP_138472188.1">
    <property type="nucleotide sequence ID" value="NZ_CBCPHL010000004.1"/>
</dbReference>
<dbReference type="AlphaFoldDB" id="A0A5R9C2H5"/>
<accession>A0A5R9C2H5</accession>